<feature type="transmembrane region" description="Helical" evidence="3">
    <location>
        <begin position="41"/>
        <end position="62"/>
    </location>
</feature>
<proteinExistence type="predicted"/>
<keyword evidence="1" id="KW-0175">Coiled coil</keyword>
<keyword evidence="4" id="KW-0132">Cell division</keyword>
<keyword evidence="3" id="KW-0472">Membrane</keyword>
<reference evidence="4 5" key="1">
    <citation type="submission" date="2021-04" db="EMBL/GenBank/DDBJ databases">
        <authorList>
            <person name="Rakotoarivonina H."/>
        </authorList>
    </citation>
    <scope>NUCLEOTIDE SEQUENCE [LARGE SCALE GENOMIC DNA]</scope>
    <source>
        <strain evidence="4 5">XE</strain>
    </source>
</reference>
<comment type="caution">
    <text evidence="4">The sequence shown here is derived from an EMBL/GenBank/DDBJ whole genome shotgun (WGS) entry which is preliminary data.</text>
</comment>
<sequence length="134" mass="15628">MAYMHGNLAMKPNKRPEHNASAQERRKTVIRRKPLPVQEKLLYLFTVVVCVITASVIIFRYAEIYRMNLEIRELTQRYEQLNVQIKELERKVETLSDPNEITEKALELGMVYPEFDDVISLQVSGESARTAMKD</sequence>
<feature type="region of interest" description="Disordered" evidence="2">
    <location>
        <begin position="1"/>
        <end position="26"/>
    </location>
</feature>
<evidence type="ECO:0000256" key="2">
    <source>
        <dbReference type="SAM" id="MobiDB-lite"/>
    </source>
</evidence>
<evidence type="ECO:0000313" key="5">
    <source>
        <dbReference type="Proteomes" id="UP000681526"/>
    </source>
</evidence>
<keyword evidence="3" id="KW-1133">Transmembrane helix</keyword>
<feature type="coiled-coil region" evidence="1">
    <location>
        <begin position="64"/>
        <end position="98"/>
    </location>
</feature>
<keyword evidence="4" id="KW-0131">Cell cycle</keyword>
<gene>
    <name evidence="4" type="primary">txxe 1413-ftsL</name>
    <name evidence="4" type="ORF">TXXE_07145</name>
</gene>
<evidence type="ECO:0000256" key="1">
    <source>
        <dbReference type="SAM" id="Coils"/>
    </source>
</evidence>
<organism evidence="4 5">
    <name type="scientific">Thermobacillus xylanilyticus</name>
    <dbReference type="NCBI Taxonomy" id="76633"/>
    <lineage>
        <taxon>Bacteria</taxon>
        <taxon>Bacillati</taxon>
        <taxon>Bacillota</taxon>
        <taxon>Bacilli</taxon>
        <taxon>Bacillales</taxon>
        <taxon>Paenibacillaceae</taxon>
        <taxon>Thermobacillus</taxon>
    </lineage>
</organism>
<keyword evidence="5" id="KW-1185">Reference proteome</keyword>
<dbReference type="GO" id="GO:0051301">
    <property type="term" value="P:cell division"/>
    <property type="evidence" value="ECO:0007669"/>
    <property type="project" value="UniProtKB-KW"/>
</dbReference>
<name>A0ABM8V2T0_THEXY</name>
<keyword evidence="3" id="KW-0812">Transmembrane</keyword>
<feature type="compositionally biased region" description="Basic and acidic residues" evidence="2">
    <location>
        <begin position="14"/>
        <end position="26"/>
    </location>
</feature>
<dbReference type="EMBL" id="CAJRAY010000032">
    <property type="protein sequence ID" value="CAG5083693.1"/>
    <property type="molecule type" value="Genomic_DNA"/>
</dbReference>
<evidence type="ECO:0000256" key="3">
    <source>
        <dbReference type="SAM" id="Phobius"/>
    </source>
</evidence>
<dbReference type="Pfam" id="PF04977">
    <property type="entry name" value="DivIC"/>
    <property type="match status" value="1"/>
</dbReference>
<dbReference type="Proteomes" id="UP000681526">
    <property type="component" value="Unassembled WGS sequence"/>
</dbReference>
<accession>A0ABM8V2T0</accession>
<evidence type="ECO:0000313" key="4">
    <source>
        <dbReference type="EMBL" id="CAG5083693.1"/>
    </source>
</evidence>
<dbReference type="InterPro" id="IPR007060">
    <property type="entry name" value="FtsL/DivIC"/>
</dbReference>
<protein>
    <submittedName>
        <fullName evidence="4">Cell division protein FtsL</fullName>
    </submittedName>
</protein>
<dbReference type="RefSeq" id="WP_015255180.1">
    <property type="nucleotide sequence ID" value="NZ_CAJRAY010000032.1"/>
</dbReference>